<keyword evidence="4" id="KW-1185">Reference proteome</keyword>
<dbReference type="Proteomes" id="UP000008792">
    <property type="component" value="Unassembled WGS sequence"/>
</dbReference>
<protein>
    <submittedName>
        <fullName evidence="3">Uncharacterized protein, isoform A</fullName>
    </submittedName>
</protein>
<sequence>MLMMHSIALALVPALVLAALLVNVAAAPTPVQVVYTGEEGCACPAQLGYQLNVPNPSKPKKYEGGEYGYRVDKPVQTKAKISYSFDFTVEEPRTPTPPKNKPAKLYAKVDRVTANKADCRAQHKSSCSCSSCSTAKPRYVAQQSNSSPIANDNVNGNAIRRRRDLRTHGSLMRKRLMRQQLLQERPARYVKLYHKDLSPQQQQKMRMLGLVPVQEMSSTKTKRKSKKTPAQSKRWPGLGRHLSKRDIKGEYDLLEQERANADLTAPEIIQFMPETLNPSFKRGQCHMSCGAITATAPPETTEDAPQFSSTGGTEQPEQLPEQPDQRQQSQQQEQQEQPEQADQQELPPPPSLVNSIPAKRAALGFYPQQIPSPLTGIYNEYRFVDDSHLRSLLSTTSVPDPLEQSSTPLQFAGDLQSISPRTHARPVLGVGGGYPVEHVAHNQLDSIISGLVYQHPDYVDNNSHYGGTLVDPEPEQKKQTTDFLKKLIDGRLGGWGFDTSTEPESALRADYSTTPSKMYGYNSHTHDGYSVDTYNMPPISDYLRAWF</sequence>
<dbReference type="AlphaFoldDB" id="B4M2L9"/>
<proteinExistence type="predicted"/>
<evidence type="ECO:0000313" key="4">
    <source>
        <dbReference type="Proteomes" id="UP000008792"/>
    </source>
</evidence>
<accession>B4M2L9</accession>
<dbReference type="PhylomeDB" id="B4M2L9"/>
<evidence type="ECO:0000313" key="3">
    <source>
        <dbReference type="EMBL" id="EDW65923.1"/>
    </source>
</evidence>
<name>B4M2L9_DROVI</name>
<dbReference type="STRING" id="7244.B4M2L9"/>
<feature type="compositionally biased region" description="Low complexity" evidence="1">
    <location>
        <begin position="314"/>
        <end position="345"/>
    </location>
</feature>
<reference evidence="3 4" key="1">
    <citation type="journal article" date="2007" name="Nature">
        <title>Evolution of genes and genomes on the Drosophila phylogeny.</title>
        <authorList>
            <consortium name="Drosophila 12 Genomes Consortium"/>
            <person name="Clark A.G."/>
            <person name="Eisen M.B."/>
            <person name="Smith D.R."/>
            <person name="Bergman C.M."/>
            <person name="Oliver B."/>
            <person name="Markow T.A."/>
            <person name="Kaufman T.C."/>
            <person name="Kellis M."/>
            <person name="Gelbart W."/>
            <person name="Iyer V.N."/>
            <person name="Pollard D.A."/>
            <person name="Sackton T.B."/>
            <person name="Larracuente A.M."/>
            <person name="Singh N.D."/>
            <person name="Abad J.P."/>
            <person name="Abt D.N."/>
            <person name="Adryan B."/>
            <person name="Aguade M."/>
            <person name="Akashi H."/>
            <person name="Anderson W.W."/>
            <person name="Aquadro C.F."/>
            <person name="Ardell D.H."/>
            <person name="Arguello R."/>
            <person name="Artieri C.G."/>
            <person name="Barbash D.A."/>
            <person name="Barker D."/>
            <person name="Barsanti P."/>
            <person name="Batterham P."/>
            <person name="Batzoglou S."/>
            <person name="Begun D."/>
            <person name="Bhutkar A."/>
            <person name="Blanco E."/>
            <person name="Bosak S.A."/>
            <person name="Bradley R.K."/>
            <person name="Brand A.D."/>
            <person name="Brent M.R."/>
            <person name="Brooks A.N."/>
            <person name="Brown R.H."/>
            <person name="Butlin R.K."/>
            <person name="Caggese C."/>
            <person name="Calvi B.R."/>
            <person name="Bernardo de Carvalho A."/>
            <person name="Caspi A."/>
            <person name="Castrezana S."/>
            <person name="Celniker S.E."/>
            <person name="Chang J.L."/>
            <person name="Chapple C."/>
            <person name="Chatterji S."/>
            <person name="Chinwalla A."/>
            <person name="Civetta A."/>
            <person name="Clifton S.W."/>
            <person name="Comeron J.M."/>
            <person name="Costello J.C."/>
            <person name="Coyne J.A."/>
            <person name="Daub J."/>
            <person name="David R.G."/>
            <person name="Delcher A.L."/>
            <person name="Delehaunty K."/>
            <person name="Do C.B."/>
            <person name="Ebling H."/>
            <person name="Edwards K."/>
            <person name="Eickbush T."/>
            <person name="Evans J.D."/>
            <person name="Filipski A."/>
            <person name="Findeiss S."/>
            <person name="Freyhult E."/>
            <person name="Fulton L."/>
            <person name="Fulton R."/>
            <person name="Garcia A.C."/>
            <person name="Gardiner A."/>
            <person name="Garfield D.A."/>
            <person name="Garvin B.E."/>
            <person name="Gibson G."/>
            <person name="Gilbert D."/>
            <person name="Gnerre S."/>
            <person name="Godfrey J."/>
            <person name="Good R."/>
            <person name="Gotea V."/>
            <person name="Gravely B."/>
            <person name="Greenberg A.J."/>
            <person name="Griffiths-Jones S."/>
            <person name="Gross S."/>
            <person name="Guigo R."/>
            <person name="Gustafson E.A."/>
            <person name="Haerty W."/>
            <person name="Hahn M.W."/>
            <person name="Halligan D.L."/>
            <person name="Halpern A.L."/>
            <person name="Halter G.M."/>
            <person name="Han M.V."/>
            <person name="Heger A."/>
            <person name="Hillier L."/>
            <person name="Hinrichs A.S."/>
            <person name="Holmes I."/>
            <person name="Hoskins R.A."/>
            <person name="Hubisz M.J."/>
            <person name="Hultmark D."/>
            <person name="Huntley M.A."/>
            <person name="Jaffe D.B."/>
            <person name="Jagadeeshan S."/>
            <person name="Jeck W.R."/>
            <person name="Johnson J."/>
            <person name="Jones C.D."/>
            <person name="Jordan W.C."/>
            <person name="Karpen G.H."/>
            <person name="Kataoka E."/>
            <person name="Keightley P.D."/>
            <person name="Kheradpour P."/>
            <person name="Kirkness E.F."/>
            <person name="Koerich L.B."/>
            <person name="Kristiansen K."/>
            <person name="Kudrna D."/>
            <person name="Kulathinal R.J."/>
            <person name="Kumar S."/>
            <person name="Kwok R."/>
            <person name="Lander E."/>
            <person name="Langley C.H."/>
            <person name="Lapoint R."/>
            <person name="Lazzaro B.P."/>
            <person name="Lee S.J."/>
            <person name="Levesque L."/>
            <person name="Li R."/>
            <person name="Lin C.F."/>
            <person name="Lin M.F."/>
            <person name="Lindblad-Toh K."/>
            <person name="Llopart A."/>
            <person name="Long M."/>
            <person name="Low L."/>
            <person name="Lozovsky E."/>
            <person name="Lu J."/>
            <person name="Luo M."/>
            <person name="Machado C.A."/>
            <person name="Makalowski W."/>
            <person name="Marzo M."/>
            <person name="Matsuda M."/>
            <person name="Matzkin L."/>
            <person name="McAllister B."/>
            <person name="McBride C.S."/>
            <person name="McKernan B."/>
            <person name="McKernan K."/>
            <person name="Mendez-Lago M."/>
            <person name="Minx P."/>
            <person name="Mollenhauer M.U."/>
            <person name="Montooth K."/>
            <person name="Mount S.M."/>
            <person name="Mu X."/>
            <person name="Myers E."/>
            <person name="Negre B."/>
            <person name="Newfeld S."/>
            <person name="Nielsen R."/>
            <person name="Noor M.A."/>
            <person name="O'Grady P."/>
            <person name="Pachter L."/>
            <person name="Papaceit M."/>
            <person name="Parisi M.J."/>
            <person name="Parisi M."/>
            <person name="Parts L."/>
            <person name="Pedersen J.S."/>
            <person name="Pesole G."/>
            <person name="Phillippy A.M."/>
            <person name="Ponting C.P."/>
            <person name="Pop M."/>
            <person name="Porcelli D."/>
            <person name="Powell J.R."/>
            <person name="Prohaska S."/>
            <person name="Pruitt K."/>
            <person name="Puig M."/>
            <person name="Quesneville H."/>
            <person name="Ram K.R."/>
            <person name="Rand D."/>
            <person name="Rasmussen M.D."/>
            <person name="Reed L.K."/>
            <person name="Reenan R."/>
            <person name="Reily A."/>
            <person name="Remington K.A."/>
            <person name="Rieger T.T."/>
            <person name="Ritchie M.G."/>
            <person name="Robin C."/>
            <person name="Rogers Y.H."/>
            <person name="Rohde C."/>
            <person name="Rozas J."/>
            <person name="Rubenfield M.J."/>
            <person name="Ruiz A."/>
            <person name="Russo S."/>
            <person name="Salzberg S.L."/>
            <person name="Sanchez-Gracia A."/>
            <person name="Saranga D.J."/>
            <person name="Sato H."/>
            <person name="Schaeffer S.W."/>
            <person name="Schatz M.C."/>
            <person name="Schlenke T."/>
            <person name="Schwartz R."/>
            <person name="Segarra C."/>
            <person name="Singh R.S."/>
            <person name="Sirot L."/>
            <person name="Sirota M."/>
            <person name="Sisneros N.B."/>
            <person name="Smith C.D."/>
            <person name="Smith T.F."/>
            <person name="Spieth J."/>
            <person name="Stage D.E."/>
            <person name="Stark A."/>
            <person name="Stephan W."/>
            <person name="Strausberg R.L."/>
            <person name="Strempel S."/>
            <person name="Sturgill D."/>
            <person name="Sutton G."/>
            <person name="Sutton G.G."/>
            <person name="Tao W."/>
            <person name="Teichmann S."/>
            <person name="Tobari Y.N."/>
            <person name="Tomimura Y."/>
            <person name="Tsolas J.M."/>
            <person name="Valente V.L."/>
            <person name="Venter E."/>
            <person name="Venter J.C."/>
            <person name="Vicario S."/>
            <person name="Vieira F.G."/>
            <person name="Vilella A.J."/>
            <person name="Villasante A."/>
            <person name="Walenz B."/>
            <person name="Wang J."/>
            <person name="Wasserman M."/>
            <person name="Watts T."/>
            <person name="Wilson D."/>
            <person name="Wilson R.K."/>
            <person name="Wing R.A."/>
            <person name="Wolfner M.F."/>
            <person name="Wong A."/>
            <person name="Wong G.K."/>
            <person name="Wu C.I."/>
            <person name="Wu G."/>
            <person name="Yamamoto D."/>
            <person name="Yang H.P."/>
            <person name="Yang S.P."/>
            <person name="Yorke J.A."/>
            <person name="Yoshida K."/>
            <person name="Zdobnov E."/>
            <person name="Zhang P."/>
            <person name="Zhang Y."/>
            <person name="Zimin A.V."/>
            <person name="Baldwin J."/>
            <person name="Abdouelleil A."/>
            <person name="Abdulkadir J."/>
            <person name="Abebe A."/>
            <person name="Abera B."/>
            <person name="Abreu J."/>
            <person name="Acer S.C."/>
            <person name="Aftuck L."/>
            <person name="Alexander A."/>
            <person name="An P."/>
            <person name="Anderson E."/>
            <person name="Anderson S."/>
            <person name="Arachi H."/>
            <person name="Azer M."/>
            <person name="Bachantsang P."/>
            <person name="Barry A."/>
            <person name="Bayul T."/>
            <person name="Berlin A."/>
            <person name="Bessette D."/>
            <person name="Bloom T."/>
            <person name="Blye J."/>
            <person name="Boguslavskiy L."/>
            <person name="Bonnet C."/>
            <person name="Boukhgalter B."/>
            <person name="Bourzgui I."/>
            <person name="Brown A."/>
            <person name="Cahill P."/>
            <person name="Channer S."/>
            <person name="Cheshatsang Y."/>
            <person name="Chuda L."/>
            <person name="Citroen M."/>
            <person name="Collymore A."/>
            <person name="Cooke P."/>
            <person name="Costello M."/>
            <person name="D'Aco K."/>
            <person name="Daza R."/>
            <person name="De Haan G."/>
            <person name="DeGray S."/>
            <person name="DeMaso C."/>
            <person name="Dhargay N."/>
            <person name="Dooley K."/>
            <person name="Dooley E."/>
            <person name="Doricent M."/>
            <person name="Dorje P."/>
            <person name="Dorjee K."/>
            <person name="Dupes A."/>
            <person name="Elong R."/>
            <person name="Falk J."/>
            <person name="Farina A."/>
            <person name="Faro S."/>
            <person name="Ferguson D."/>
            <person name="Fisher S."/>
            <person name="Foley C.D."/>
            <person name="Franke A."/>
            <person name="Friedrich D."/>
            <person name="Gadbois L."/>
            <person name="Gearin G."/>
            <person name="Gearin C.R."/>
            <person name="Giannoukos G."/>
            <person name="Goode T."/>
            <person name="Graham J."/>
            <person name="Grandbois E."/>
            <person name="Grewal S."/>
            <person name="Gyaltsen K."/>
            <person name="Hafez N."/>
            <person name="Hagos B."/>
            <person name="Hall J."/>
            <person name="Henson C."/>
            <person name="Hollinger A."/>
            <person name="Honan T."/>
            <person name="Huard M.D."/>
            <person name="Hughes L."/>
            <person name="Hurhula B."/>
            <person name="Husby M.E."/>
            <person name="Kamat A."/>
            <person name="Kanga B."/>
            <person name="Kashin S."/>
            <person name="Khazanovich D."/>
            <person name="Kisner P."/>
            <person name="Lance K."/>
            <person name="Lara M."/>
            <person name="Lee W."/>
            <person name="Lennon N."/>
            <person name="Letendre F."/>
            <person name="LeVine R."/>
            <person name="Lipovsky A."/>
            <person name="Liu X."/>
            <person name="Liu J."/>
            <person name="Liu S."/>
            <person name="Lokyitsang T."/>
            <person name="Lokyitsang Y."/>
            <person name="Lubonja R."/>
            <person name="Lui A."/>
            <person name="MacDonald P."/>
            <person name="Magnisalis V."/>
            <person name="Maru K."/>
            <person name="Matthews C."/>
            <person name="McCusker W."/>
            <person name="McDonough S."/>
            <person name="Mehta T."/>
            <person name="Meldrim J."/>
            <person name="Meneus L."/>
            <person name="Mihai O."/>
            <person name="Mihalev A."/>
            <person name="Mihova T."/>
            <person name="Mittelman R."/>
            <person name="Mlenga V."/>
            <person name="Montmayeur A."/>
            <person name="Mulrain L."/>
            <person name="Navidi A."/>
            <person name="Naylor J."/>
            <person name="Negash T."/>
            <person name="Nguyen T."/>
            <person name="Nguyen N."/>
            <person name="Nicol R."/>
            <person name="Norbu C."/>
            <person name="Norbu N."/>
            <person name="Novod N."/>
            <person name="O'Neill B."/>
            <person name="Osman S."/>
            <person name="Markiewicz E."/>
            <person name="Oyono O.L."/>
            <person name="Patti C."/>
            <person name="Phunkhang P."/>
            <person name="Pierre F."/>
            <person name="Priest M."/>
            <person name="Raghuraman S."/>
            <person name="Rege F."/>
            <person name="Reyes R."/>
            <person name="Rise C."/>
            <person name="Rogov P."/>
            <person name="Ross K."/>
            <person name="Ryan E."/>
            <person name="Settipalli S."/>
            <person name="Shea T."/>
            <person name="Sherpa N."/>
            <person name="Shi L."/>
            <person name="Shih D."/>
            <person name="Sparrow T."/>
            <person name="Spaulding J."/>
            <person name="Stalker J."/>
            <person name="Stange-Thomann N."/>
            <person name="Stavropoulos S."/>
            <person name="Stone C."/>
            <person name="Strader C."/>
            <person name="Tesfaye S."/>
            <person name="Thomson T."/>
            <person name="Thoulutsang Y."/>
            <person name="Thoulutsang D."/>
            <person name="Topham K."/>
            <person name="Topping I."/>
            <person name="Tsamla T."/>
            <person name="Vassiliev H."/>
            <person name="Vo A."/>
            <person name="Wangchuk T."/>
            <person name="Wangdi T."/>
            <person name="Weiand M."/>
            <person name="Wilkinson J."/>
            <person name="Wilson A."/>
            <person name="Yadav S."/>
            <person name="Young G."/>
            <person name="Yu Q."/>
            <person name="Zembek L."/>
            <person name="Zhong D."/>
            <person name="Zimmer A."/>
            <person name="Zwirko Z."/>
            <person name="Jaffe D.B."/>
            <person name="Alvarez P."/>
            <person name="Brockman W."/>
            <person name="Butler J."/>
            <person name="Chin C."/>
            <person name="Gnerre S."/>
            <person name="Grabherr M."/>
            <person name="Kleber M."/>
            <person name="Mauceli E."/>
            <person name="MacCallum I."/>
        </authorList>
    </citation>
    <scope>NUCLEOTIDE SEQUENCE [LARGE SCALE GENOMIC DNA]</scope>
    <source>
        <strain evidence="4">Tucson 15010-1051.87</strain>
    </source>
</reference>
<dbReference type="HOGENOM" id="CLU_038308_0_0_1"/>
<dbReference type="FunCoup" id="B4M2L9">
    <property type="interactions" value="9"/>
</dbReference>
<feature type="signal peptide" evidence="2">
    <location>
        <begin position="1"/>
        <end position="26"/>
    </location>
</feature>
<dbReference type="OrthoDB" id="7789734at2759"/>
<keyword evidence="2" id="KW-0732">Signal</keyword>
<feature type="region of interest" description="Disordered" evidence="1">
    <location>
        <begin position="295"/>
        <end position="355"/>
    </location>
</feature>
<dbReference type="InParanoid" id="B4M2L9"/>
<dbReference type="OMA" id="PGQCHMG"/>
<dbReference type="EMBL" id="CH940651">
    <property type="protein sequence ID" value="EDW65923.1"/>
    <property type="molecule type" value="Genomic_DNA"/>
</dbReference>
<gene>
    <name evidence="3" type="primary">Dvir\GJ18628</name>
    <name evidence="3" type="ORF">Dvir_GJ18628</name>
</gene>
<organism evidence="3 4">
    <name type="scientific">Drosophila virilis</name>
    <name type="common">Fruit fly</name>
    <dbReference type="NCBI Taxonomy" id="7244"/>
    <lineage>
        <taxon>Eukaryota</taxon>
        <taxon>Metazoa</taxon>
        <taxon>Ecdysozoa</taxon>
        <taxon>Arthropoda</taxon>
        <taxon>Hexapoda</taxon>
        <taxon>Insecta</taxon>
        <taxon>Pterygota</taxon>
        <taxon>Neoptera</taxon>
        <taxon>Endopterygota</taxon>
        <taxon>Diptera</taxon>
        <taxon>Brachycera</taxon>
        <taxon>Muscomorpha</taxon>
        <taxon>Ephydroidea</taxon>
        <taxon>Drosophilidae</taxon>
        <taxon>Drosophila</taxon>
    </lineage>
</organism>
<evidence type="ECO:0000256" key="1">
    <source>
        <dbReference type="SAM" id="MobiDB-lite"/>
    </source>
</evidence>
<feature type="chain" id="PRO_5002814487" evidence="2">
    <location>
        <begin position="27"/>
        <end position="547"/>
    </location>
</feature>
<dbReference type="KEGG" id="dvi:6631605"/>
<evidence type="ECO:0000256" key="2">
    <source>
        <dbReference type="SAM" id="SignalP"/>
    </source>
</evidence>
<dbReference type="eggNOG" id="ENOG502TCTQ">
    <property type="taxonomic scope" value="Eukaryota"/>
</dbReference>
<feature type="region of interest" description="Disordered" evidence="1">
    <location>
        <begin position="213"/>
        <end position="243"/>
    </location>
</feature>